<dbReference type="InterPro" id="IPR012354">
    <property type="entry name" value="Esterase_lipase"/>
</dbReference>
<evidence type="ECO:0000256" key="2">
    <source>
        <dbReference type="PIRSR" id="PIRSR017388-2"/>
    </source>
</evidence>
<dbReference type="GO" id="GO:0052689">
    <property type="term" value="F:carboxylic ester hydrolase activity"/>
    <property type="evidence" value="ECO:0007669"/>
    <property type="project" value="InterPro"/>
</dbReference>
<evidence type="ECO:0000256" key="1">
    <source>
        <dbReference type="PIRSR" id="PIRSR017388-1"/>
    </source>
</evidence>
<dbReference type="AlphaFoldDB" id="A0A248TDM2"/>
<dbReference type="Pfam" id="PF12146">
    <property type="entry name" value="Hydrolase_4"/>
    <property type="match status" value="1"/>
</dbReference>
<name>A0A248TDM2_9BACI</name>
<protein>
    <recommendedName>
        <fullName evidence="3">Serine aminopeptidase S33 domain-containing protein</fullName>
    </recommendedName>
</protein>
<feature type="domain" description="Serine aminopeptidase S33" evidence="3">
    <location>
        <begin position="24"/>
        <end position="129"/>
    </location>
</feature>
<proteinExistence type="predicted"/>
<evidence type="ECO:0000313" key="4">
    <source>
        <dbReference type="EMBL" id="ASV66318.1"/>
    </source>
</evidence>
<evidence type="ECO:0000259" key="3">
    <source>
        <dbReference type="Pfam" id="PF12146"/>
    </source>
</evidence>
<dbReference type="InterPro" id="IPR051044">
    <property type="entry name" value="MAG_DAG_Lipase"/>
</dbReference>
<feature type="active site" description="Charge relay system" evidence="1">
    <location>
        <position position="195"/>
    </location>
</feature>
<feature type="active site" description="Nucleophile" evidence="1">
    <location>
        <position position="98"/>
    </location>
</feature>
<sequence>MKRVESTVIPGADSFYYEGGDIGILLIHGFVGTPQSIEDLGAELANRGFTVHAPRLTGHGTKSRDLELYGYDDWFNDVVTAYKQLKEKCKQVYCLGQSMGGALALLLAKKYGELDGLILINTALTLPDYEYLRYYDEKHYIDEGSPDIKNPTIHEITYDNIPVKAVHSLQKVMSDAGKSLSQIHCPILCFKSIHDHVVPPENTDRIFIEIQTDHKWLRVLYNSYHVASMDYDQTKIIQDTTEFLDTMNEEKKNTEWGGKEVG</sequence>
<evidence type="ECO:0000313" key="5">
    <source>
        <dbReference type="Proteomes" id="UP000215137"/>
    </source>
</evidence>
<organism evidence="4 5">
    <name type="scientific">Cytobacillus kochii</name>
    <dbReference type="NCBI Taxonomy" id="859143"/>
    <lineage>
        <taxon>Bacteria</taxon>
        <taxon>Bacillati</taxon>
        <taxon>Bacillota</taxon>
        <taxon>Bacilli</taxon>
        <taxon>Bacillales</taxon>
        <taxon>Bacillaceae</taxon>
        <taxon>Cytobacillus</taxon>
    </lineage>
</organism>
<feature type="active site" description="Charge relay system" evidence="1">
    <location>
        <position position="225"/>
    </location>
</feature>
<accession>A0A248TDM2</accession>
<dbReference type="InterPro" id="IPR022742">
    <property type="entry name" value="Hydrolase_4"/>
</dbReference>
<feature type="binding site" evidence="2">
    <location>
        <position position="99"/>
    </location>
    <ligand>
        <name>substrate</name>
    </ligand>
</feature>
<dbReference type="EMBL" id="CP022983">
    <property type="protein sequence ID" value="ASV66318.1"/>
    <property type="molecule type" value="Genomic_DNA"/>
</dbReference>
<dbReference type="KEGG" id="bko:CKF48_02560"/>
<dbReference type="Gene3D" id="3.40.50.1820">
    <property type="entry name" value="alpha/beta hydrolase"/>
    <property type="match status" value="1"/>
</dbReference>
<keyword evidence="5" id="KW-1185">Reference proteome</keyword>
<dbReference type="RefSeq" id="WP_095369893.1">
    <property type="nucleotide sequence ID" value="NZ_CP022983.1"/>
</dbReference>
<gene>
    <name evidence="4" type="ORF">CKF48_02560</name>
</gene>
<reference evidence="4 5" key="1">
    <citation type="submission" date="2017-08" db="EMBL/GenBank/DDBJ databases">
        <title>Complete Genome Sequence of Bacillus kochii Oregon-R-modENCODE STRAIN BDGP4, isolated from Drosophila melanogaster gut.</title>
        <authorList>
            <person name="Wan K.H."/>
            <person name="Yu C."/>
            <person name="Park S."/>
            <person name="Hammonds A.S."/>
            <person name="Booth B.W."/>
            <person name="Celniker S.E."/>
        </authorList>
    </citation>
    <scope>NUCLEOTIDE SEQUENCE [LARGE SCALE GENOMIC DNA]</scope>
    <source>
        <strain evidence="4 5">BDGP4</strain>
    </source>
</reference>
<dbReference type="InterPro" id="IPR029058">
    <property type="entry name" value="AB_hydrolase_fold"/>
</dbReference>
<dbReference type="SUPFAM" id="SSF53474">
    <property type="entry name" value="alpha/beta-Hydrolases"/>
    <property type="match status" value="1"/>
</dbReference>
<dbReference type="PIRSF" id="PIRSF017388">
    <property type="entry name" value="Esterase_lipase"/>
    <property type="match status" value="1"/>
</dbReference>
<dbReference type="OrthoDB" id="9786110at2"/>
<dbReference type="PANTHER" id="PTHR11614">
    <property type="entry name" value="PHOSPHOLIPASE-RELATED"/>
    <property type="match status" value="1"/>
</dbReference>
<feature type="binding site" evidence="2">
    <location>
        <position position="30"/>
    </location>
    <ligand>
        <name>substrate</name>
    </ligand>
</feature>
<dbReference type="Proteomes" id="UP000215137">
    <property type="component" value="Chromosome"/>
</dbReference>